<dbReference type="CDD" id="cd04301">
    <property type="entry name" value="NAT_SF"/>
    <property type="match status" value="1"/>
</dbReference>
<name>A0A285JI58_9ACTN</name>
<feature type="domain" description="N-acetyltransferase" evidence="1">
    <location>
        <begin position="7"/>
        <end position="93"/>
    </location>
</feature>
<gene>
    <name evidence="2" type="ORF">SAMN05421748_12122</name>
</gene>
<dbReference type="Pfam" id="PF14542">
    <property type="entry name" value="Acetyltransf_CG"/>
    <property type="match status" value="1"/>
</dbReference>
<dbReference type="SUPFAM" id="SSF55729">
    <property type="entry name" value="Acyl-CoA N-acyltransferases (Nat)"/>
    <property type="match status" value="1"/>
</dbReference>
<organism evidence="2 3">
    <name type="scientific">Paractinoplanes atraurantiacus</name>
    <dbReference type="NCBI Taxonomy" id="1036182"/>
    <lineage>
        <taxon>Bacteria</taxon>
        <taxon>Bacillati</taxon>
        <taxon>Actinomycetota</taxon>
        <taxon>Actinomycetes</taxon>
        <taxon>Micromonosporales</taxon>
        <taxon>Micromonosporaceae</taxon>
        <taxon>Paractinoplanes</taxon>
    </lineage>
</organism>
<evidence type="ECO:0000259" key="1">
    <source>
        <dbReference type="PROSITE" id="PS51729"/>
    </source>
</evidence>
<dbReference type="PANTHER" id="PTHR31435:SF10">
    <property type="entry name" value="BSR4717 PROTEIN"/>
    <property type="match status" value="1"/>
</dbReference>
<evidence type="ECO:0000313" key="3">
    <source>
        <dbReference type="Proteomes" id="UP000219612"/>
    </source>
</evidence>
<protein>
    <recommendedName>
        <fullName evidence="1">N-acetyltransferase domain-containing protein</fullName>
    </recommendedName>
</protein>
<accession>A0A285JI58</accession>
<evidence type="ECO:0000313" key="2">
    <source>
        <dbReference type="EMBL" id="SNY59974.1"/>
    </source>
</evidence>
<dbReference type="InterPro" id="IPR016181">
    <property type="entry name" value="Acyl_CoA_acyltransferase"/>
</dbReference>
<dbReference type="Gene3D" id="3.40.630.30">
    <property type="match status" value="1"/>
</dbReference>
<dbReference type="InterPro" id="IPR031165">
    <property type="entry name" value="GNAT_YJDJ"/>
</dbReference>
<reference evidence="2 3" key="1">
    <citation type="submission" date="2017-09" db="EMBL/GenBank/DDBJ databases">
        <authorList>
            <person name="Ehlers B."/>
            <person name="Leendertz F.H."/>
        </authorList>
    </citation>
    <scope>NUCLEOTIDE SEQUENCE [LARGE SCALE GENOMIC DNA]</scope>
    <source>
        <strain evidence="2 3">CGMCC 4.6857</strain>
    </source>
</reference>
<dbReference type="RefSeq" id="WP_097325836.1">
    <property type="nucleotide sequence ID" value="NZ_OBDY01000021.1"/>
</dbReference>
<dbReference type="Proteomes" id="UP000219612">
    <property type="component" value="Unassembled WGS sequence"/>
</dbReference>
<proteinExistence type="predicted"/>
<dbReference type="PANTHER" id="PTHR31435">
    <property type="entry name" value="PROTEIN NATD1"/>
    <property type="match status" value="1"/>
</dbReference>
<dbReference type="EMBL" id="OBDY01000021">
    <property type="protein sequence ID" value="SNY59974.1"/>
    <property type="molecule type" value="Genomic_DNA"/>
</dbReference>
<dbReference type="PROSITE" id="PS51729">
    <property type="entry name" value="GNAT_YJDJ"/>
    <property type="match status" value="1"/>
</dbReference>
<dbReference type="InterPro" id="IPR045057">
    <property type="entry name" value="Gcn5-rel_NAT"/>
</dbReference>
<keyword evidence="3" id="KW-1185">Reference proteome</keyword>
<dbReference type="AlphaFoldDB" id="A0A285JI58"/>
<sequence>MSDIAVRDNPSHRRFELTVDGEWGGKADYRMRDGVAIIVHSEIDPALRGRGLGNELAARTLDEFRARGVQVVPSCPFFAQFVAEHPEYEDLVADYR</sequence>
<dbReference type="OrthoDB" id="5405911at2"/>